<dbReference type="Proteomes" id="UP001501057">
    <property type="component" value="Unassembled WGS sequence"/>
</dbReference>
<reference evidence="2 3" key="1">
    <citation type="journal article" date="2019" name="Int. J. Syst. Evol. Microbiol.">
        <title>The Global Catalogue of Microorganisms (GCM) 10K type strain sequencing project: providing services to taxonomists for standard genome sequencing and annotation.</title>
        <authorList>
            <consortium name="The Broad Institute Genomics Platform"/>
            <consortium name="The Broad Institute Genome Sequencing Center for Infectious Disease"/>
            <person name="Wu L."/>
            <person name="Ma J."/>
        </authorList>
    </citation>
    <scope>NUCLEOTIDE SEQUENCE [LARGE SCALE GENOMIC DNA]</scope>
    <source>
        <strain evidence="2 3">JCM 13518</strain>
    </source>
</reference>
<keyword evidence="3" id="KW-1185">Reference proteome</keyword>
<gene>
    <name evidence="2" type="ORF">GCM10009710_12920</name>
</gene>
<organism evidence="2 3">
    <name type="scientific">Aeromicrobium alkaliterrae</name>
    <dbReference type="NCBI Taxonomy" id="302168"/>
    <lineage>
        <taxon>Bacteria</taxon>
        <taxon>Bacillati</taxon>
        <taxon>Actinomycetota</taxon>
        <taxon>Actinomycetes</taxon>
        <taxon>Propionibacteriales</taxon>
        <taxon>Nocardioidaceae</taxon>
        <taxon>Aeromicrobium</taxon>
    </lineage>
</organism>
<evidence type="ECO:0000256" key="1">
    <source>
        <dbReference type="SAM" id="MobiDB-lite"/>
    </source>
</evidence>
<sequence>MAWSWTYENADGDTVGTSETFDARGDAESWIGEEYPDLLDDGVAQVRLLEDGKEVYGPMSLSPE</sequence>
<comment type="caution">
    <text evidence="2">The sequence shown here is derived from an EMBL/GenBank/DDBJ whole genome shotgun (WGS) entry which is preliminary data.</text>
</comment>
<feature type="region of interest" description="Disordered" evidence="1">
    <location>
        <begin position="1"/>
        <end position="20"/>
    </location>
</feature>
<dbReference type="RefSeq" id="WP_344198958.1">
    <property type="nucleotide sequence ID" value="NZ_BAAAME010000002.1"/>
</dbReference>
<dbReference type="EMBL" id="BAAAME010000002">
    <property type="protein sequence ID" value="GAA1733625.1"/>
    <property type="molecule type" value="Genomic_DNA"/>
</dbReference>
<evidence type="ECO:0000313" key="2">
    <source>
        <dbReference type="EMBL" id="GAA1733625.1"/>
    </source>
</evidence>
<accession>A0ABN2JNF8</accession>
<evidence type="ECO:0000313" key="3">
    <source>
        <dbReference type="Proteomes" id="UP001501057"/>
    </source>
</evidence>
<name>A0ABN2JNF8_9ACTN</name>
<protein>
    <submittedName>
        <fullName evidence="2">Uncharacterized protein</fullName>
    </submittedName>
</protein>
<proteinExistence type="predicted"/>